<sequence length="637" mass="70247">MAGLDWDGTNKQDRVQNALWHADDGPAVEAVYELVRVLRDQGTFTRATHDETVGVNVARIRKTLREHGLVLTESGELEEHDGPEDDDGSAHAAGSSVGSADADGNSADTETAARSVPDREAAPAFTTAHSNTGSPNPRLVFLVHGRDHRIKASMVDLIEAFDLKVLEWEDAAKYTGMPSPTTMQIVSAGMEAAAAIVVLFTPDDEGRCREPFQSEHDGPQEKEYTPQARMNVIFEAGMAMYKDPQKTLLVRFGSVREMSDIAGVNYIQIKDTLDARRAIGNRLTLAGADVDISREKWRTAGDFTMPVVTSPSSLTPSASGPTVQPEPPPENLAVTVTTYLSTPGSTRQYEALVKKMARTLRIEINTLPLTDEGDEPLESLEGRYRKLFELSNPLLAVLKTSLDFGTDGIKKSTWSEALQNLVDARNKVRTPSGSVLWTAPDRRYEQARHLPALLALRVAGLTALCCNDSAATLWVDMGKEVTWRPPERSAPLPKKAALEILDEYEVLDERSVSEFAALRSNPAATTALGRYLRKLLRPLFEDECPSDDDWEDINDQFEYRRAMLYVRRGLDVPPALAATGSGRWTSAGWKPEIDFLSAAESAPDDWPWWQIVGDPQQVGTATSKVRLQLGERFGRRY</sequence>
<comment type="caution">
    <text evidence="3">The sequence shown here is derived from an EMBL/GenBank/DDBJ whole genome shotgun (WGS) entry which is preliminary data.</text>
</comment>
<dbReference type="InterPro" id="IPR019302">
    <property type="entry name" value="CAP12/PCTIR_TIR_dom"/>
</dbReference>
<evidence type="ECO:0000313" key="4">
    <source>
        <dbReference type="Proteomes" id="UP001185899"/>
    </source>
</evidence>
<name>A0ABU4B2H9_9NOCA</name>
<accession>A0ABU4B2H9</accession>
<feature type="region of interest" description="Disordered" evidence="1">
    <location>
        <begin position="71"/>
        <end position="137"/>
    </location>
</feature>
<feature type="compositionally biased region" description="Acidic residues" evidence="1">
    <location>
        <begin position="75"/>
        <end position="87"/>
    </location>
</feature>
<reference evidence="3 4" key="1">
    <citation type="submission" date="2023-10" db="EMBL/GenBank/DDBJ databases">
        <title>Development of a sustainable strategy for remediation of hydrocarbon-contaminated territories based on the waste exchange concept.</title>
        <authorList>
            <person name="Krivoruchko A."/>
        </authorList>
    </citation>
    <scope>NUCLEOTIDE SEQUENCE [LARGE SCALE GENOMIC DNA]</scope>
    <source>
        <strain evidence="3 4">IEGM 1322</strain>
    </source>
</reference>
<proteinExistence type="predicted"/>
<keyword evidence="4" id="KW-1185">Reference proteome</keyword>
<evidence type="ECO:0000256" key="1">
    <source>
        <dbReference type="SAM" id="MobiDB-lite"/>
    </source>
</evidence>
<feature type="domain" description="CD-NTase-associated protein 12/Pycsar effector protein TIR" evidence="2">
    <location>
        <begin position="140"/>
        <end position="270"/>
    </location>
</feature>
<organism evidence="3 4">
    <name type="scientific">Rhodococcus cercidiphylli</name>
    <dbReference type="NCBI Taxonomy" id="489916"/>
    <lineage>
        <taxon>Bacteria</taxon>
        <taxon>Bacillati</taxon>
        <taxon>Actinomycetota</taxon>
        <taxon>Actinomycetes</taxon>
        <taxon>Mycobacteriales</taxon>
        <taxon>Nocardiaceae</taxon>
        <taxon>Rhodococcus</taxon>
    </lineage>
</organism>
<dbReference type="Proteomes" id="UP001185899">
    <property type="component" value="Unassembled WGS sequence"/>
</dbReference>
<dbReference type="EMBL" id="JAWLKE010000007">
    <property type="protein sequence ID" value="MDV6232687.1"/>
    <property type="molecule type" value="Genomic_DNA"/>
</dbReference>
<gene>
    <name evidence="3" type="ORF">R3P95_19210</name>
</gene>
<feature type="compositionally biased region" description="Low complexity" evidence="1">
    <location>
        <begin position="90"/>
        <end position="108"/>
    </location>
</feature>
<dbReference type="RefSeq" id="WP_317549185.1">
    <property type="nucleotide sequence ID" value="NZ_JAWLKE010000007.1"/>
</dbReference>
<feature type="compositionally biased region" description="Low complexity" evidence="1">
    <location>
        <begin position="308"/>
        <end position="322"/>
    </location>
</feature>
<feature type="region of interest" description="Disordered" evidence="1">
    <location>
        <begin position="308"/>
        <end position="329"/>
    </location>
</feature>
<protein>
    <submittedName>
        <fullName evidence="3">Nucleotide-binding protein</fullName>
    </submittedName>
</protein>
<evidence type="ECO:0000313" key="3">
    <source>
        <dbReference type="EMBL" id="MDV6232687.1"/>
    </source>
</evidence>
<evidence type="ECO:0000259" key="2">
    <source>
        <dbReference type="Pfam" id="PF10137"/>
    </source>
</evidence>
<dbReference type="Pfam" id="PF10137">
    <property type="entry name" value="CAP12-PCTIR_TIR"/>
    <property type="match status" value="1"/>
</dbReference>